<dbReference type="InterPro" id="IPR036388">
    <property type="entry name" value="WH-like_DNA-bd_sf"/>
</dbReference>
<evidence type="ECO:0000313" key="4">
    <source>
        <dbReference type="Proteomes" id="UP000324021"/>
    </source>
</evidence>
<name>A0A1G6X220_9EURY</name>
<dbReference type="SUPFAM" id="SSF46785">
    <property type="entry name" value="Winged helix' DNA-binding domain"/>
    <property type="match status" value="1"/>
</dbReference>
<reference evidence="3 4" key="2">
    <citation type="submission" date="2016-10" db="EMBL/GenBank/DDBJ databases">
        <authorList>
            <person name="Varghese N."/>
            <person name="Submissions S."/>
        </authorList>
    </citation>
    <scope>NUCLEOTIDE SEQUENCE [LARGE SCALE GENOMIC DNA]</scope>
    <source>
        <strain evidence="1 4">CDM_1</strain>
        <strain evidence="3">CDM_6</strain>
    </source>
</reference>
<dbReference type="Proteomes" id="UP000199320">
    <property type="component" value="Unassembled WGS sequence"/>
</dbReference>
<organism evidence="1 4">
    <name type="scientific">Natrinema hispanicum</name>
    <dbReference type="NCBI Taxonomy" id="392421"/>
    <lineage>
        <taxon>Archaea</taxon>
        <taxon>Methanobacteriati</taxon>
        <taxon>Methanobacteriota</taxon>
        <taxon>Stenosarchaea group</taxon>
        <taxon>Halobacteria</taxon>
        <taxon>Halobacteriales</taxon>
        <taxon>Natrialbaceae</taxon>
        <taxon>Natrinema</taxon>
    </lineage>
</organism>
<dbReference type="AlphaFoldDB" id="A0A1G6X220"/>
<dbReference type="RefSeq" id="WP_092935540.1">
    <property type="nucleotide sequence ID" value="NZ_FMZP01000042.1"/>
</dbReference>
<protein>
    <submittedName>
        <fullName evidence="1">Predicted transcriptional regulator</fullName>
    </submittedName>
</protein>
<dbReference type="EMBL" id="FMZP01000042">
    <property type="protein sequence ID" value="SDD71335.1"/>
    <property type="molecule type" value="Genomic_DNA"/>
</dbReference>
<sequence length="104" mass="12049">MVKQTTISRLEKEVDFLDRHLEVLLLVWQFEPIGIIELSTRTGLPHHKVRYSLRVLEEEELIEPCSAGATTTNRAEEFVETVNNELTAVIDELRDMKISELEEL</sequence>
<dbReference type="Gene3D" id="1.10.10.10">
    <property type="entry name" value="Winged helix-like DNA-binding domain superfamily/Winged helix DNA-binding domain"/>
    <property type="match status" value="1"/>
</dbReference>
<dbReference type="OrthoDB" id="229881at2157"/>
<gene>
    <name evidence="2" type="ORF">SAMN04488694_13722</name>
    <name evidence="1" type="ORF">SAMN05192552_10427</name>
</gene>
<dbReference type="STRING" id="392421.SAMN04488694_13722"/>
<evidence type="ECO:0000313" key="3">
    <source>
        <dbReference type="Proteomes" id="UP000199320"/>
    </source>
</evidence>
<reference evidence="2" key="1">
    <citation type="submission" date="2016-10" db="EMBL/GenBank/DDBJ databases">
        <authorList>
            <person name="de Groot N.N."/>
        </authorList>
    </citation>
    <scope>NUCLEOTIDE SEQUENCE [LARGE SCALE GENOMIC DNA]</scope>
    <source>
        <strain evidence="2">CDM_6</strain>
    </source>
</reference>
<dbReference type="Proteomes" id="UP000324021">
    <property type="component" value="Unassembled WGS sequence"/>
</dbReference>
<evidence type="ECO:0000313" key="1">
    <source>
        <dbReference type="EMBL" id="SDD71335.1"/>
    </source>
</evidence>
<accession>A0A1G6X220</accession>
<keyword evidence="3" id="KW-1185">Reference proteome</keyword>
<dbReference type="EMBL" id="FOIC01000037">
    <property type="protein sequence ID" value="SEU07435.1"/>
    <property type="molecule type" value="Genomic_DNA"/>
</dbReference>
<proteinExistence type="predicted"/>
<dbReference type="InterPro" id="IPR036390">
    <property type="entry name" value="WH_DNA-bd_sf"/>
</dbReference>
<evidence type="ECO:0000313" key="2">
    <source>
        <dbReference type="EMBL" id="SEU07435.1"/>
    </source>
</evidence>